<feature type="region of interest" description="Disordered" evidence="18">
    <location>
        <begin position="295"/>
        <end position="322"/>
    </location>
</feature>
<dbReference type="InterPro" id="IPR001568">
    <property type="entry name" value="RNase_T2-like"/>
</dbReference>
<evidence type="ECO:0000256" key="7">
    <source>
        <dbReference type="ARBA" id="ARBA00022722"/>
    </source>
</evidence>
<dbReference type="OrthoDB" id="435754at2759"/>
<evidence type="ECO:0000256" key="9">
    <source>
        <dbReference type="ARBA" id="ARBA00022759"/>
    </source>
</evidence>
<gene>
    <name evidence="20" type="ORF">SEPMUDRAFT_151812</name>
</gene>
<keyword evidence="7" id="KW-0540">Nuclease</keyword>
<dbReference type="PANTHER" id="PTHR11240:SF22">
    <property type="entry name" value="RIBONUCLEASE T2"/>
    <property type="match status" value="1"/>
</dbReference>
<evidence type="ECO:0000256" key="18">
    <source>
        <dbReference type="SAM" id="MobiDB-lite"/>
    </source>
</evidence>
<dbReference type="GO" id="GO:0005775">
    <property type="term" value="C:vacuolar lumen"/>
    <property type="evidence" value="ECO:0007669"/>
    <property type="project" value="UniProtKB-SubCell"/>
</dbReference>
<comment type="function">
    <text evidence="14">Rnase which modulates cell survival under stress conditions. Released from the vacuole to the cytoplasm during stress to promote tRNA and rRNA cleavage and to activate separately a downstream pathway that promotes cell death. Involved in cell size, vacuolar morphology and growth at high temperatures and high salt concentration.</text>
</comment>
<comment type="similarity">
    <text evidence="3 17">Belongs to the RNase T2 family.</text>
</comment>
<dbReference type="GO" id="GO:0016787">
    <property type="term" value="F:hydrolase activity"/>
    <property type="evidence" value="ECO:0007669"/>
    <property type="project" value="UniProtKB-KW"/>
</dbReference>
<dbReference type="InterPro" id="IPR036430">
    <property type="entry name" value="RNase_T2-like_sf"/>
</dbReference>
<evidence type="ECO:0000256" key="16">
    <source>
        <dbReference type="PIRSR" id="PIRSR633697-1"/>
    </source>
</evidence>
<dbReference type="CDD" id="cd01061">
    <property type="entry name" value="RNase_T2_euk"/>
    <property type="match status" value="1"/>
</dbReference>
<dbReference type="Pfam" id="PF25488">
    <property type="entry name" value="RNaseT2L_C"/>
    <property type="match status" value="1"/>
</dbReference>
<feature type="active site" evidence="16">
    <location>
        <position position="173"/>
    </location>
</feature>
<keyword evidence="10" id="KW-0378">Hydrolase</keyword>
<dbReference type="InterPro" id="IPR018188">
    <property type="entry name" value="RNase_T2_His_AS_1"/>
</dbReference>
<keyword evidence="11" id="KW-1015">Disulfide bond</keyword>
<evidence type="ECO:0000256" key="14">
    <source>
        <dbReference type="ARBA" id="ARBA00025494"/>
    </source>
</evidence>
<keyword evidence="5" id="KW-0963">Cytoplasm</keyword>
<name>M3BS50_SPHMS</name>
<keyword evidence="8" id="KW-0732">Signal</keyword>
<dbReference type="EMBL" id="KB456270">
    <property type="protein sequence ID" value="EMF08913.1"/>
    <property type="molecule type" value="Genomic_DNA"/>
</dbReference>
<dbReference type="EC" id="4.6.1.19" evidence="4"/>
<sequence>MAWSARVQNGVVSQAYRLRDHLNITDNMPSIRTASRVALSGLAAAQHVLGFMQSPVDRRYSLGASATCNSPQLSCQNTTAQPNLCCFNAPGGALLQTQFWDTNPVVGPSDSWTIHGLWPDNCDGTYEASCDDKRAYTNITQILNAAGKQDLVDYMSTYWQSNSGSAETFWEHEWGKHGTCISTLEPDCYTNYQPTEEVPDFFQKVVDLFQALPTYEWLSDAGITPSSTATYTLSQIQQALAKNFGGKTPYIGCASGAMDEAWYFYNVRGSVQSGEFVPADSLTKSNCPSTGIKYKLKSGGSSPTSTTSGGSQPTSTSSPGEAFSGSGYLNVVTSGSQKGCIISAGTWYTSGTCATFTAAASGSGFTLHSSKGNCGIVSGALSCGSGVSSTVFTADGDSLQASGSSTFSSDSVASGSTQVKVYSGSSHSTSLTIEWQSK</sequence>
<feature type="compositionally biased region" description="Low complexity" evidence="18">
    <location>
        <begin position="298"/>
        <end position="320"/>
    </location>
</feature>
<dbReference type="InterPro" id="IPR033130">
    <property type="entry name" value="RNase_T2_His_AS_2"/>
</dbReference>
<evidence type="ECO:0000256" key="13">
    <source>
        <dbReference type="ARBA" id="ARBA00023239"/>
    </source>
</evidence>
<dbReference type="InterPro" id="IPR033697">
    <property type="entry name" value="Ribonuclease_T2_eukaryotic"/>
</dbReference>
<keyword evidence="21" id="KW-1185">Reference proteome</keyword>
<keyword evidence="9" id="KW-0255">Endonuclease</keyword>
<dbReference type="AlphaFoldDB" id="M3BS50"/>
<dbReference type="Gene3D" id="3.90.730.10">
    <property type="entry name" value="Ribonuclease T2-like"/>
    <property type="match status" value="1"/>
</dbReference>
<dbReference type="GO" id="GO:0033897">
    <property type="term" value="F:ribonuclease T2 activity"/>
    <property type="evidence" value="ECO:0007669"/>
    <property type="project" value="UniProtKB-EC"/>
</dbReference>
<dbReference type="GeneID" id="27904198"/>
<feature type="active site" evidence="16">
    <location>
        <position position="177"/>
    </location>
</feature>
<feature type="active site" evidence="16">
    <location>
        <position position="115"/>
    </location>
</feature>
<evidence type="ECO:0000313" key="21">
    <source>
        <dbReference type="Proteomes" id="UP000016931"/>
    </source>
</evidence>
<evidence type="ECO:0000256" key="11">
    <source>
        <dbReference type="ARBA" id="ARBA00023157"/>
    </source>
</evidence>
<evidence type="ECO:0000259" key="19">
    <source>
        <dbReference type="Pfam" id="PF25488"/>
    </source>
</evidence>
<accession>M3BS50</accession>
<evidence type="ECO:0000256" key="2">
    <source>
        <dbReference type="ARBA" id="ARBA00004496"/>
    </source>
</evidence>
<dbReference type="SUPFAM" id="SSF55895">
    <property type="entry name" value="Ribonuclease Rh-like"/>
    <property type="match status" value="1"/>
</dbReference>
<evidence type="ECO:0000256" key="4">
    <source>
        <dbReference type="ARBA" id="ARBA00012571"/>
    </source>
</evidence>
<dbReference type="PANTHER" id="PTHR11240">
    <property type="entry name" value="RIBONUCLEASE T2"/>
    <property type="match status" value="1"/>
</dbReference>
<evidence type="ECO:0000256" key="12">
    <source>
        <dbReference type="ARBA" id="ARBA00023180"/>
    </source>
</evidence>
<protein>
    <recommendedName>
        <fullName evidence="15">Ribonuclease T2-like</fullName>
        <ecNumber evidence="4">4.6.1.19</ecNumber>
    </recommendedName>
</protein>
<dbReference type="GO" id="GO:0003723">
    <property type="term" value="F:RNA binding"/>
    <property type="evidence" value="ECO:0007669"/>
    <property type="project" value="InterPro"/>
</dbReference>
<dbReference type="eggNOG" id="KOG1642">
    <property type="taxonomic scope" value="Eukaryota"/>
</dbReference>
<dbReference type="RefSeq" id="XP_016757034.1">
    <property type="nucleotide sequence ID" value="XM_016907061.1"/>
</dbReference>
<evidence type="ECO:0000256" key="8">
    <source>
        <dbReference type="ARBA" id="ARBA00022729"/>
    </source>
</evidence>
<dbReference type="OMA" id="YMSEYWK"/>
<dbReference type="PROSITE" id="PS00530">
    <property type="entry name" value="RNASE_T2_1"/>
    <property type="match status" value="1"/>
</dbReference>
<comment type="subcellular location">
    <subcellularLocation>
        <location evidence="2">Cytoplasm</location>
    </subcellularLocation>
    <subcellularLocation>
        <location evidence="1">Vacuole lumen</location>
    </subcellularLocation>
</comment>
<dbReference type="GO" id="GO:0006401">
    <property type="term" value="P:RNA catabolic process"/>
    <property type="evidence" value="ECO:0007669"/>
    <property type="project" value="TreeGrafter"/>
</dbReference>
<dbReference type="FunFam" id="3.90.730.10:FF:000004">
    <property type="entry name" value="Ribonuclease T2-like"/>
    <property type="match status" value="1"/>
</dbReference>
<evidence type="ECO:0000256" key="15">
    <source>
        <dbReference type="ARBA" id="ARBA00071169"/>
    </source>
</evidence>
<evidence type="ECO:0000256" key="10">
    <source>
        <dbReference type="ARBA" id="ARBA00022801"/>
    </source>
</evidence>
<dbReference type="InterPro" id="IPR057328">
    <property type="entry name" value="RNaseT2L_C"/>
</dbReference>
<reference evidence="20 21" key="1">
    <citation type="journal article" date="2012" name="PLoS Pathog.">
        <title>Diverse lifestyles and strategies of plant pathogenesis encoded in the genomes of eighteen Dothideomycetes fungi.</title>
        <authorList>
            <person name="Ohm R.A."/>
            <person name="Feau N."/>
            <person name="Henrissat B."/>
            <person name="Schoch C.L."/>
            <person name="Horwitz B.A."/>
            <person name="Barry K.W."/>
            <person name="Condon B.J."/>
            <person name="Copeland A.C."/>
            <person name="Dhillon B."/>
            <person name="Glaser F."/>
            <person name="Hesse C.N."/>
            <person name="Kosti I."/>
            <person name="LaButti K."/>
            <person name="Lindquist E.A."/>
            <person name="Lucas S."/>
            <person name="Salamov A.A."/>
            <person name="Bradshaw R.E."/>
            <person name="Ciuffetti L."/>
            <person name="Hamelin R.C."/>
            <person name="Kema G.H.J."/>
            <person name="Lawrence C."/>
            <person name="Scott J.A."/>
            <person name="Spatafora J.W."/>
            <person name="Turgeon B.G."/>
            <person name="de Wit P.J.G.M."/>
            <person name="Zhong S."/>
            <person name="Goodwin S.B."/>
            <person name="Grigoriev I.V."/>
        </authorList>
    </citation>
    <scope>NUCLEOTIDE SEQUENCE [LARGE SCALE GENOMIC DNA]</scope>
    <source>
        <strain evidence="20 21">SO2202</strain>
    </source>
</reference>
<evidence type="ECO:0000256" key="3">
    <source>
        <dbReference type="ARBA" id="ARBA00007469"/>
    </source>
</evidence>
<proteinExistence type="inferred from homology"/>
<feature type="domain" description="RNase T2-like C-terminal" evidence="19">
    <location>
        <begin position="322"/>
        <end position="436"/>
    </location>
</feature>
<keyword evidence="13" id="KW-0456">Lyase</keyword>
<evidence type="ECO:0000256" key="1">
    <source>
        <dbReference type="ARBA" id="ARBA00004410"/>
    </source>
</evidence>
<dbReference type="HOGENOM" id="CLU_037966_0_1_1"/>
<dbReference type="PROSITE" id="PS00531">
    <property type="entry name" value="RNASE_T2_2"/>
    <property type="match status" value="1"/>
</dbReference>
<dbReference type="Pfam" id="PF00445">
    <property type="entry name" value="Ribonuclease_T2"/>
    <property type="match status" value="1"/>
</dbReference>
<organism evidence="20 21">
    <name type="scientific">Sphaerulina musiva (strain SO2202)</name>
    <name type="common">Poplar stem canker fungus</name>
    <name type="synonym">Septoria musiva</name>
    <dbReference type="NCBI Taxonomy" id="692275"/>
    <lineage>
        <taxon>Eukaryota</taxon>
        <taxon>Fungi</taxon>
        <taxon>Dikarya</taxon>
        <taxon>Ascomycota</taxon>
        <taxon>Pezizomycotina</taxon>
        <taxon>Dothideomycetes</taxon>
        <taxon>Dothideomycetidae</taxon>
        <taxon>Mycosphaerellales</taxon>
        <taxon>Mycosphaerellaceae</taxon>
        <taxon>Sphaerulina</taxon>
    </lineage>
</organism>
<keyword evidence="6" id="KW-0926">Vacuole</keyword>
<evidence type="ECO:0000256" key="17">
    <source>
        <dbReference type="RuleBase" id="RU004328"/>
    </source>
</evidence>
<dbReference type="Proteomes" id="UP000016931">
    <property type="component" value="Unassembled WGS sequence"/>
</dbReference>
<dbReference type="STRING" id="692275.M3BS50"/>
<dbReference type="GO" id="GO:0005576">
    <property type="term" value="C:extracellular region"/>
    <property type="evidence" value="ECO:0007669"/>
    <property type="project" value="TreeGrafter"/>
</dbReference>
<keyword evidence="12" id="KW-0325">Glycoprotein</keyword>
<evidence type="ECO:0000313" key="20">
    <source>
        <dbReference type="EMBL" id="EMF08913.1"/>
    </source>
</evidence>
<evidence type="ECO:0000256" key="5">
    <source>
        <dbReference type="ARBA" id="ARBA00022490"/>
    </source>
</evidence>
<evidence type="ECO:0000256" key="6">
    <source>
        <dbReference type="ARBA" id="ARBA00022554"/>
    </source>
</evidence>